<gene>
    <name evidence="1" type="ORF">FKX85_02175</name>
</gene>
<name>A0A514CNR4_9BACT</name>
<dbReference type="EMBL" id="CP041253">
    <property type="protein sequence ID" value="QDH81456.1"/>
    <property type="molecule type" value="Genomic_DNA"/>
</dbReference>
<dbReference type="KEGG" id="echi:FKX85_02175"/>
<organism evidence="1 2">
    <name type="scientific">Echinicola soli</name>
    <dbReference type="NCBI Taxonomy" id="2591634"/>
    <lineage>
        <taxon>Bacteria</taxon>
        <taxon>Pseudomonadati</taxon>
        <taxon>Bacteroidota</taxon>
        <taxon>Cytophagia</taxon>
        <taxon>Cytophagales</taxon>
        <taxon>Cyclobacteriaceae</taxon>
        <taxon>Echinicola</taxon>
    </lineage>
</organism>
<dbReference type="Proteomes" id="UP000316614">
    <property type="component" value="Chromosome"/>
</dbReference>
<sequence length="30" mass="3493">MERDAIIRNLEIIGEAPHHISEVLKENHPM</sequence>
<protein>
    <submittedName>
        <fullName evidence="1">Uncharacterized protein</fullName>
    </submittedName>
</protein>
<evidence type="ECO:0000313" key="1">
    <source>
        <dbReference type="EMBL" id="QDH81456.1"/>
    </source>
</evidence>
<proteinExistence type="predicted"/>
<evidence type="ECO:0000313" key="2">
    <source>
        <dbReference type="Proteomes" id="UP000316614"/>
    </source>
</evidence>
<reference evidence="1 2" key="1">
    <citation type="submission" date="2019-06" db="EMBL/GenBank/DDBJ databases">
        <title>Echinicola alkalisoli sp. nov. isolated from saline soil.</title>
        <authorList>
            <person name="Sun J.-Q."/>
            <person name="Xu L."/>
        </authorList>
    </citation>
    <scope>NUCLEOTIDE SEQUENCE [LARGE SCALE GENOMIC DNA]</scope>
    <source>
        <strain evidence="1 2">LN3S3</strain>
    </source>
</reference>
<keyword evidence="2" id="KW-1185">Reference proteome</keyword>
<dbReference type="OrthoDB" id="4829434at2"/>
<accession>A0A514CNR4</accession>
<dbReference type="AlphaFoldDB" id="A0A514CNR4"/>